<dbReference type="Proteomes" id="UP000499080">
    <property type="component" value="Unassembled WGS sequence"/>
</dbReference>
<proteinExistence type="predicted"/>
<organism evidence="1 2">
    <name type="scientific">Araneus ventricosus</name>
    <name type="common">Orbweaver spider</name>
    <name type="synonym">Epeira ventricosa</name>
    <dbReference type="NCBI Taxonomy" id="182803"/>
    <lineage>
        <taxon>Eukaryota</taxon>
        <taxon>Metazoa</taxon>
        <taxon>Ecdysozoa</taxon>
        <taxon>Arthropoda</taxon>
        <taxon>Chelicerata</taxon>
        <taxon>Arachnida</taxon>
        <taxon>Araneae</taxon>
        <taxon>Araneomorphae</taxon>
        <taxon>Entelegynae</taxon>
        <taxon>Araneoidea</taxon>
        <taxon>Araneidae</taxon>
        <taxon>Araneus</taxon>
    </lineage>
</organism>
<comment type="caution">
    <text evidence="1">The sequence shown here is derived from an EMBL/GenBank/DDBJ whole genome shotgun (WGS) entry which is preliminary data.</text>
</comment>
<accession>A0A4Y2NMK6</accession>
<gene>
    <name evidence="1" type="ORF">AVEN_113635_1</name>
</gene>
<name>A0A4Y2NMK6_ARAVE</name>
<protein>
    <submittedName>
        <fullName evidence="1">Uncharacterized protein</fullName>
    </submittedName>
</protein>
<dbReference type="EMBL" id="BGPR01009318">
    <property type="protein sequence ID" value="GBN39257.1"/>
    <property type="molecule type" value="Genomic_DNA"/>
</dbReference>
<keyword evidence="2" id="KW-1185">Reference proteome</keyword>
<evidence type="ECO:0000313" key="2">
    <source>
        <dbReference type="Proteomes" id="UP000499080"/>
    </source>
</evidence>
<sequence>MKNKELDCLITPADSGNRDSEEDKALLTFKKLREMLEKAQKLSDFGDSPNEERRGRFMRGTKKLCTSFCKTLKQMRQSLSQAKNTSF</sequence>
<evidence type="ECO:0000313" key="1">
    <source>
        <dbReference type="EMBL" id="GBN39257.1"/>
    </source>
</evidence>
<reference evidence="1 2" key="1">
    <citation type="journal article" date="2019" name="Sci. Rep.">
        <title>Orb-weaving spider Araneus ventricosus genome elucidates the spidroin gene catalogue.</title>
        <authorList>
            <person name="Kono N."/>
            <person name="Nakamura H."/>
            <person name="Ohtoshi R."/>
            <person name="Moran D.A.P."/>
            <person name="Shinohara A."/>
            <person name="Yoshida Y."/>
            <person name="Fujiwara M."/>
            <person name="Mori M."/>
            <person name="Tomita M."/>
            <person name="Arakawa K."/>
        </authorList>
    </citation>
    <scope>NUCLEOTIDE SEQUENCE [LARGE SCALE GENOMIC DNA]</scope>
</reference>
<dbReference type="AlphaFoldDB" id="A0A4Y2NMK6"/>